<keyword evidence="2" id="KW-1185">Reference proteome</keyword>
<comment type="caution">
    <text evidence="1">The sequence shown here is derived from an EMBL/GenBank/DDBJ whole genome shotgun (WGS) entry which is preliminary data.</text>
</comment>
<accession>A0A2P5A447</accession>
<proteinExistence type="predicted"/>
<feature type="non-terminal residue" evidence="1">
    <location>
        <position position="52"/>
    </location>
</feature>
<gene>
    <name evidence="1" type="ORF">PanWU01x14_370840</name>
</gene>
<evidence type="ECO:0000313" key="1">
    <source>
        <dbReference type="EMBL" id="PON31316.1"/>
    </source>
</evidence>
<dbReference type="EMBL" id="JXTB01001137">
    <property type="protein sequence ID" value="PON31316.1"/>
    <property type="molecule type" value="Genomic_DNA"/>
</dbReference>
<evidence type="ECO:0000313" key="2">
    <source>
        <dbReference type="Proteomes" id="UP000237105"/>
    </source>
</evidence>
<dbReference type="AlphaFoldDB" id="A0A2P5A447"/>
<name>A0A2P5A447_PARAD</name>
<reference evidence="2" key="1">
    <citation type="submission" date="2016-06" db="EMBL/GenBank/DDBJ databases">
        <title>Parallel loss of symbiosis genes in relatives of nitrogen-fixing non-legume Parasponia.</title>
        <authorList>
            <person name="Van Velzen R."/>
            <person name="Holmer R."/>
            <person name="Bu F."/>
            <person name="Rutten L."/>
            <person name="Van Zeijl A."/>
            <person name="Liu W."/>
            <person name="Santuari L."/>
            <person name="Cao Q."/>
            <person name="Sharma T."/>
            <person name="Shen D."/>
            <person name="Roswanjaya Y."/>
            <person name="Wardhani T."/>
            <person name="Kalhor M.S."/>
            <person name="Jansen J."/>
            <person name="Van den Hoogen J."/>
            <person name="Gungor B."/>
            <person name="Hartog M."/>
            <person name="Hontelez J."/>
            <person name="Verver J."/>
            <person name="Yang W.-C."/>
            <person name="Schijlen E."/>
            <person name="Repin R."/>
            <person name="Schilthuizen M."/>
            <person name="Schranz E."/>
            <person name="Heidstra R."/>
            <person name="Miyata K."/>
            <person name="Fedorova E."/>
            <person name="Kohlen W."/>
            <person name="Bisseling T."/>
            <person name="Smit S."/>
            <person name="Geurts R."/>
        </authorList>
    </citation>
    <scope>NUCLEOTIDE SEQUENCE [LARGE SCALE GENOMIC DNA]</scope>
    <source>
        <strain evidence="2">cv. WU1-14</strain>
    </source>
</reference>
<protein>
    <submittedName>
        <fullName evidence="1">Uncharacterized protein</fullName>
    </submittedName>
</protein>
<dbReference type="Proteomes" id="UP000237105">
    <property type="component" value="Unassembled WGS sequence"/>
</dbReference>
<organism evidence="1 2">
    <name type="scientific">Parasponia andersonii</name>
    <name type="common">Sponia andersonii</name>
    <dbReference type="NCBI Taxonomy" id="3476"/>
    <lineage>
        <taxon>Eukaryota</taxon>
        <taxon>Viridiplantae</taxon>
        <taxon>Streptophyta</taxon>
        <taxon>Embryophyta</taxon>
        <taxon>Tracheophyta</taxon>
        <taxon>Spermatophyta</taxon>
        <taxon>Magnoliopsida</taxon>
        <taxon>eudicotyledons</taxon>
        <taxon>Gunneridae</taxon>
        <taxon>Pentapetalae</taxon>
        <taxon>rosids</taxon>
        <taxon>fabids</taxon>
        <taxon>Rosales</taxon>
        <taxon>Cannabaceae</taxon>
        <taxon>Parasponia</taxon>
    </lineage>
</organism>
<sequence length="52" mass="5675">MEHVNLRVTLTVVQKTGATQKVIRIKVTCGDWCYGLVVVQLRCGGSNSVLEA</sequence>